<feature type="domain" description="NADP-dependent oxidoreductase" evidence="2">
    <location>
        <begin position="16"/>
        <end position="298"/>
    </location>
</feature>
<protein>
    <submittedName>
        <fullName evidence="3">Aldo/keto reductase</fullName>
    </submittedName>
</protein>
<dbReference type="GO" id="GO:0016491">
    <property type="term" value="F:oxidoreductase activity"/>
    <property type="evidence" value="ECO:0007669"/>
    <property type="project" value="UniProtKB-KW"/>
</dbReference>
<dbReference type="PANTHER" id="PTHR43625:SF40">
    <property type="entry name" value="ALDO-KETO REDUCTASE YAKC [NADP(+)]"/>
    <property type="match status" value="1"/>
</dbReference>
<reference evidence="3" key="1">
    <citation type="submission" date="2021-03" db="EMBL/GenBank/DDBJ databases">
        <title>Sagittula salina sp. nov. strain M10.9X isolated from the marine waste.</title>
        <authorList>
            <person name="Satari L."/>
            <person name="Molina-Menor E."/>
            <person name="Vidal-Verdu A."/>
            <person name="Pascual J."/>
            <person name="Pereto J."/>
            <person name="Porcar M."/>
        </authorList>
    </citation>
    <scope>NUCLEOTIDE SEQUENCE</scope>
    <source>
        <strain evidence="3">M10.9X</strain>
    </source>
</reference>
<keyword evidence="1" id="KW-0560">Oxidoreductase</keyword>
<dbReference type="InterPro" id="IPR023210">
    <property type="entry name" value="NADP_OxRdtase_dom"/>
</dbReference>
<dbReference type="AlphaFoldDB" id="A0A940MT12"/>
<evidence type="ECO:0000256" key="1">
    <source>
        <dbReference type="ARBA" id="ARBA00023002"/>
    </source>
</evidence>
<dbReference type="InterPro" id="IPR050791">
    <property type="entry name" value="Aldo-Keto_reductase"/>
</dbReference>
<dbReference type="Proteomes" id="UP000675940">
    <property type="component" value="Unassembled WGS sequence"/>
</dbReference>
<evidence type="ECO:0000259" key="2">
    <source>
        <dbReference type="Pfam" id="PF00248"/>
    </source>
</evidence>
<dbReference type="Pfam" id="PF00248">
    <property type="entry name" value="Aldo_ket_red"/>
    <property type="match status" value="1"/>
</dbReference>
<dbReference type="EMBL" id="JAGISH010000018">
    <property type="protein sequence ID" value="MBP0484869.1"/>
    <property type="molecule type" value="Genomic_DNA"/>
</dbReference>
<organism evidence="3 4">
    <name type="scientific">Sagittula salina</name>
    <dbReference type="NCBI Taxonomy" id="2820268"/>
    <lineage>
        <taxon>Bacteria</taxon>
        <taxon>Pseudomonadati</taxon>
        <taxon>Pseudomonadota</taxon>
        <taxon>Alphaproteobacteria</taxon>
        <taxon>Rhodobacterales</taxon>
        <taxon>Roseobacteraceae</taxon>
        <taxon>Sagittula</taxon>
    </lineage>
</organism>
<dbReference type="RefSeq" id="WP_209363612.1">
    <property type="nucleotide sequence ID" value="NZ_JAGISH010000018.1"/>
</dbReference>
<comment type="caution">
    <text evidence="3">The sequence shown here is derived from an EMBL/GenBank/DDBJ whole genome shotgun (WGS) entry which is preliminary data.</text>
</comment>
<dbReference type="InterPro" id="IPR036812">
    <property type="entry name" value="NAD(P)_OxRdtase_dom_sf"/>
</dbReference>
<dbReference type="GO" id="GO:0005737">
    <property type="term" value="C:cytoplasm"/>
    <property type="evidence" value="ECO:0007669"/>
    <property type="project" value="TreeGrafter"/>
</dbReference>
<dbReference type="SUPFAM" id="SSF51430">
    <property type="entry name" value="NAD(P)-linked oxidoreductase"/>
    <property type="match status" value="1"/>
</dbReference>
<evidence type="ECO:0000313" key="3">
    <source>
        <dbReference type="EMBL" id="MBP0484869.1"/>
    </source>
</evidence>
<evidence type="ECO:0000313" key="4">
    <source>
        <dbReference type="Proteomes" id="UP000675940"/>
    </source>
</evidence>
<dbReference type="Gene3D" id="3.20.20.100">
    <property type="entry name" value="NADP-dependent oxidoreductase domain"/>
    <property type="match status" value="1"/>
</dbReference>
<proteinExistence type="predicted"/>
<dbReference type="PANTHER" id="PTHR43625">
    <property type="entry name" value="AFLATOXIN B1 ALDEHYDE REDUCTASE"/>
    <property type="match status" value="1"/>
</dbReference>
<keyword evidence="4" id="KW-1185">Reference proteome</keyword>
<gene>
    <name evidence="3" type="ORF">J5474_20550</name>
</gene>
<name>A0A940MT12_9RHOB</name>
<sequence length="331" mass="35404">MLRRRLGAEGPEVSALGIGGMSFSNFYGPVTVAESHAVLDAALDAGVDHIDTSNVYGMGISEETIGAWLKARGGESPYRIATKASITTDTEGRRAYDNSLEHLEAELDGSLKRLGVERVDLFYIHRRDPRLEIETVMDSLLTLRAKGKIDMIGFSEIAPTSLRRAAAVAPVAAVQSEYSLQTRQPELGLVQACEAVGASLVAFSSVGRGLLSDTPPQPGSFADGSFMATNPRFSGGNHERNLAATDGLRDLARDVGVPTATLAIAWVLGQSPSVLTIPGTRSVAHLNELVMGAESVMDPELLLEIERRLPVGWCHGARYSDAQMSGPEHYC</sequence>
<accession>A0A940MT12</accession>